<organism evidence="1">
    <name type="scientific">Ixodes ricinus</name>
    <name type="common">Common tick</name>
    <name type="synonym">Acarus ricinus</name>
    <dbReference type="NCBI Taxonomy" id="34613"/>
    <lineage>
        <taxon>Eukaryota</taxon>
        <taxon>Metazoa</taxon>
        <taxon>Ecdysozoa</taxon>
        <taxon>Arthropoda</taxon>
        <taxon>Chelicerata</taxon>
        <taxon>Arachnida</taxon>
        <taxon>Acari</taxon>
        <taxon>Parasitiformes</taxon>
        <taxon>Ixodida</taxon>
        <taxon>Ixodoidea</taxon>
        <taxon>Ixodidae</taxon>
        <taxon>Ixodinae</taxon>
        <taxon>Ixodes</taxon>
    </lineage>
</organism>
<dbReference type="EMBL" id="GEGO01003068">
    <property type="protein sequence ID" value="JAR92336.1"/>
    <property type="molecule type" value="Transcribed_RNA"/>
</dbReference>
<feature type="non-terminal residue" evidence="1">
    <location>
        <position position="1"/>
    </location>
</feature>
<proteinExistence type="predicted"/>
<dbReference type="AlphaFoldDB" id="A0A147BNJ3"/>
<protein>
    <submittedName>
        <fullName evidence="1">Uncharacterized protein</fullName>
    </submittedName>
</protein>
<reference evidence="1" key="1">
    <citation type="journal article" date="2018" name="PLoS Negl. Trop. Dis.">
        <title>Sialome diversity of ticks revealed by RNAseq of single tick salivary glands.</title>
        <authorList>
            <person name="Perner J."/>
            <person name="Kropackova S."/>
            <person name="Kopacek P."/>
            <person name="Ribeiro J.M."/>
        </authorList>
    </citation>
    <scope>NUCLEOTIDE SEQUENCE</scope>
    <source>
        <strain evidence="1">Siblings of single egg batch collected in Ceske Budejovice</strain>
        <tissue evidence="1">Salivary glands</tissue>
    </source>
</reference>
<name>A0A147BNJ3_IXORI</name>
<evidence type="ECO:0000313" key="1">
    <source>
        <dbReference type="EMBL" id="JAR92336.1"/>
    </source>
</evidence>
<accession>A0A147BNJ3</accession>
<sequence length="114" mass="12973">TRATTRMLVELSIITSRSRGLAQCSGSIYEPHSKYRHWGTMPTLRPPRYVIKLCEGDAKKKTLALILEVTPQRRGFSVNGVACEYTWVPLAPVNLCKVKNIPIEYRSTAHLQRF</sequence>